<dbReference type="OrthoDB" id="9802323at2"/>
<name>A0A5C5V6Q2_9BACT</name>
<evidence type="ECO:0000256" key="11">
    <source>
        <dbReference type="PIRSR" id="PIRSR601233-3"/>
    </source>
</evidence>
<feature type="active site" description="GMP-histidine intermediate" evidence="9">
    <location>
        <position position="303"/>
    </location>
</feature>
<feature type="binding site" evidence="10">
    <location>
        <begin position="147"/>
        <end position="151"/>
    </location>
    <ligand>
        <name>GMP</name>
        <dbReference type="ChEBI" id="CHEBI:58115"/>
    </ligand>
</feature>
<feature type="binding site" evidence="10">
    <location>
        <begin position="247"/>
        <end position="248"/>
    </location>
    <ligand>
        <name>GMP</name>
        <dbReference type="ChEBI" id="CHEBI:58115"/>
    </ligand>
</feature>
<feature type="binding site" evidence="11">
    <location>
        <position position="148"/>
    </location>
    <ligand>
        <name>Mn(2+)</name>
        <dbReference type="ChEBI" id="CHEBI:29035"/>
        <label>1</label>
    </ligand>
</feature>
<evidence type="ECO:0000256" key="9">
    <source>
        <dbReference type="PIRSR" id="PIRSR601233-1"/>
    </source>
</evidence>
<dbReference type="GO" id="GO:0030145">
    <property type="term" value="F:manganese ion binding"/>
    <property type="evidence" value="ECO:0007669"/>
    <property type="project" value="TreeGrafter"/>
</dbReference>
<dbReference type="GO" id="GO:0005525">
    <property type="term" value="F:GTP binding"/>
    <property type="evidence" value="ECO:0007669"/>
    <property type="project" value="UniProtKB-KW"/>
</dbReference>
<keyword evidence="3 11" id="KW-0479">Metal-binding</keyword>
<feature type="binding site" evidence="10">
    <location>
        <position position="286"/>
    </location>
    <ligand>
        <name>GMP</name>
        <dbReference type="ChEBI" id="CHEBI:58115"/>
    </ligand>
</feature>
<comment type="cofactor">
    <cofactor evidence="11">
        <name>Mn(2+)</name>
        <dbReference type="ChEBI" id="CHEBI:29035"/>
    </cofactor>
    <text evidence="11">Binds 2 manganese ions per subunit.</text>
</comment>
<feature type="binding site" evidence="10">
    <location>
        <begin position="279"/>
        <end position="282"/>
    </location>
    <ligand>
        <name>GMP</name>
        <dbReference type="ChEBI" id="CHEBI:58115"/>
    </ligand>
</feature>
<keyword evidence="4 10" id="KW-0547">Nucleotide-binding</keyword>
<evidence type="ECO:0000256" key="1">
    <source>
        <dbReference type="ARBA" id="ARBA00012726"/>
    </source>
</evidence>
<keyword evidence="13" id="KW-1185">Reference proteome</keyword>
<keyword evidence="7 11" id="KW-0464">Manganese</keyword>
<dbReference type="GO" id="GO:0003909">
    <property type="term" value="F:DNA ligase activity"/>
    <property type="evidence" value="ECO:0007669"/>
    <property type="project" value="TreeGrafter"/>
</dbReference>
<evidence type="ECO:0000256" key="7">
    <source>
        <dbReference type="ARBA" id="ARBA00023211"/>
    </source>
</evidence>
<dbReference type="GO" id="GO:0170057">
    <property type="term" value="F:RNA ligase (GTP) activity"/>
    <property type="evidence" value="ECO:0007669"/>
    <property type="project" value="UniProtKB-EC"/>
</dbReference>
<dbReference type="Pfam" id="PF01139">
    <property type="entry name" value="RtcB"/>
    <property type="match status" value="2"/>
</dbReference>
<dbReference type="GO" id="GO:0006281">
    <property type="term" value="P:DNA repair"/>
    <property type="evidence" value="ECO:0007669"/>
    <property type="project" value="TreeGrafter"/>
</dbReference>
<dbReference type="InterPro" id="IPR052915">
    <property type="entry name" value="RtcB-like"/>
</dbReference>
<dbReference type="InterPro" id="IPR036025">
    <property type="entry name" value="RtcB-like_sf"/>
</dbReference>
<dbReference type="AlphaFoldDB" id="A0A5C5V6Q2"/>
<feature type="binding site" evidence="11">
    <location>
        <position position="247"/>
    </location>
    <ligand>
        <name>Mn(2+)</name>
        <dbReference type="ChEBI" id="CHEBI:29035"/>
        <label>2</label>
    </ligand>
</feature>
<proteinExistence type="predicted"/>
<dbReference type="GO" id="GO:0006396">
    <property type="term" value="P:RNA processing"/>
    <property type="evidence" value="ECO:0007669"/>
    <property type="project" value="InterPro"/>
</dbReference>
<reference evidence="12 13" key="1">
    <citation type="submission" date="2019-02" db="EMBL/GenBank/DDBJ databases">
        <title>Deep-cultivation of Planctomycetes and their phenomic and genomic characterization uncovers novel biology.</title>
        <authorList>
            <person name="Wiegand S."/>
            <person name="Jogler M."/>
            <person name="Boedeker C."/>
            <person name="Pinto D."/>
            <person name="Vollmers J."/>
            <person name="Rivas-Marin E."/>
            <person name="Kohn T."/>
            <person name="Peeters S.H."/>
            <person name="Heuer A."/>
            <person name="Rast P."/>
            <person name="Oberbeckmann S."/>
            <person name="Bunk B."/>
            <person name="Jeske O."/>
            <person name="Meyerdierks A."/>
            <person name="Storesund J.E."/>
            <person name="Kallscheuer N."/>
            <person name="Luecker S."/>
            <person name="Lage O.M."/>
            <person name="Pohl T."/>
            <person name="Merkel B.J."/>
            <person name="Hornburger P."/>
            <person name="Mueller R.-W."/>
            <person name="Bruemmer F."/>
            <person name="Labrenz M."/>
            <person name="Spormann A.M."/>
            <person name="Op Den Camp H."/>
            <person name="Overmann J."/>
            <person name="Amann R."/>
            <person name="Jetten M.S.M."/>
            <person name="Mascher T."/>
            <person name="Medema M.H."/>
            <person name="Devos D.P."/>
            <person name="Kaster A.-K."/>
            <person name="Ovreas L."/>
            <person name="Rohde M."/>
            <person name="Galperin M.Y."/>
            <person name="Jogler C."/>
        </authorList>
    </citation>
    <scope>NUCLEOTIDE SEQUENCE [LARGE SCALE GENOMIC DNA]</scope>
    <source>
        <strain evidence="12 13">KOR34</strain>
    </source>
</reference>
<evidence type="ECO:0000256" key="6">
    <source>
        <dbReference type="ARBA" id="ARBA00023134"/>
    </source>
</evidence>
<dbReference type="Gene3D" id="3.90.1860.10">
    <property type="entry name" value="tRNA-splicing ligase RtcB"/>
    <property type="match status" value="1"/>
</dbReference>
<evidence type="ECO:0000256" key="10">
    <source>
        <dbReference type="PIRSR" id="PIRSR601233-2"/>
    </source>
</evidence>
<dbReference type="EC" id="6.5.1.8" evidence="1"/>
<evidence type="ECO:0000256" key="3">
    <source>
        <dbReference type="ARBA" id="ARBA00022723"/>
    </source>
</evidence>
<comment type="caution">
    <text evidence="12">The sequence shown here is derived from an EMBL/GenBank/DDBJ whole genome shotgun (WGS) entry which is preliminary data.</text>
</comment>
<keyword evidence="2 12" id="KW-0436">Ligase</keyword>
<evidence type="ECO:0000313" key="13">
    <source>
        <dbReference type="Proteomes" id="UP000316714"/>
    </source>
</evidence>
<protein>
    <recommendedName>
        <fullName evidence="1">3'-phosphate/5'-hydroxy nucleic acid ligase</fullName>
        <ecNumber evidence="1">6.5.1.8</ecNumber>
    </recommendedName>
</protein>
<dbReference type="GO" id="GO:0042245">
    <property type="term" value="P:RNA repair"/>
    <property type="evidence" value="ECO:0007669"/>
    <property type="project" value="UniProtKB-KW"/>
</dbReference>
<sequence length="377" mass="40584">MKPTPVEDYAGWLVDPLTPEAARSINRLQRADGVCAVAVMPDVHLSTGVCVGVAAAACGVVLPQAVGGDIGCGMAAVAFDAPATALDERSAARVLAACYEAVPAARRRGPAEPLPEPLRAAPLSDPALQKLARRDGAVQLGTLGRGNHFLELQADQEDRLWAMVHSGSRAMGQAVFRRHTEHAPVVGEGLLGLAPDDAAGRAYLNDAQWCARYAQENRLAMLRALEGVLRRVLGARADWGSLIHSDHNHVRLEAHDGQEVWMHRKGAQSAGGGEPGVVPGSMGTASFHTEGRGCAAALNSCSHGAGRRLSRTDARRAISRRAFEQQIDRVWIDRRRADRLLDEAPAAYKDIRQVMRAQRELCRVVRELRPVLNYKAG</sequence>
<feature type="binding site" evidence="10">
    <location>
        <begin position="303"/>
        <end position="306"/>
    </location>
    <ligand>
        <name>GMP</name>
        <dbReference type="ChEBI" id="CHEBI:58115"/>
    </ligand>
</feature>
<accession>A0A5C5V6Q2</accession>
<dbReference type="RefSeq" id="WP_146566989.1">
    <property type="nucleotide sequence ID" value="NZ_SIHJ01000002.1"/>
</dbReference>
<gene>
    <name evidence="12" type="primary">rtcB_3</name>
    <name evidence="12" type="ORF">KOR34_37870</name>
</gene>
<evidence type="ECO:0000256" key="4">
    <source>
        <dbReference type="ARBA" id="ARBA00022741"/>
    </source>
</evidence>
<dbReference type="Proteomes" id="UP000316714">
    <property type="component" value="Unassembled WGS sequence"/>
</dbReference>
<dbReference type="SUPFAM" id="SSF103365">
    <property type="entry name" value="Hypothetical protein PH1602"/>
    <property type="match status" value="1"/>
</dbReference>
<comment type="catalytic activity">
    <reaction evidence="8">
        <text>a 3'-end 3'-phospho-ribonucleotide-RNA + a 5'-end dephospho-ribonucleoside-RNA + GTP = a ribonucleotidyl-ribonucleotide-RNA + GMP + diphosphate</text>
        <dbReference type="Rhea" id="RHEA:68076"/>
        <dbReference type="Rhea" id="RHEA-COMP:10463"/>
        <dbReference type="Rhea" id="RHEA-COMP:13936"/>
        <dbReference type="Rhea" id="RHEA-COMP:17355"/>
        <dbReference type="ChEBI" id="CHEBI:33019"/>
        <dbReference type="ChEBI" id="CHEBI:37565"/>
        <dbReference type="ChEBI" id="CHEBI:58115"/>
        <dbReference type="ChEBI" id="CHEBI:83062"/>
        <dbReference type="ChEBI" id="CHEBI:138284"/>
        <dbReference type="ChEBI" id="CHEBI:173118"/>
        <dbReference type="EC" id="6.5.1.8"/>
    </reaction>
</comment>
<evidence type="ECO:0000256" key="8">
    <source>
        <dbReference type="ARBA" id="ARBA00047746"/>
    </source>
</evidence>
<feature type="binding site" evidence="11">
    <location>
        <position position="165"/>
    </location>
    <ligand>
        <name>Mn(2+)</name>
        <dbReference type="ChEBI" id="CHEBI:29035"/>
        <label>2</label>
    </ligand>
</feature>
<keyword evidence="5" id="KW-0692">RNA repair</keyword>
<dbReference type="InterPro" id="IPR001233">
    <property type="entry name" value="RtcB"/>
</dbReference>
<evidence type="ECO:0000256" key="5">
    <source>
        <dbReference type="ARBA" id="ARBA00022800"/>
    </source>
</evidence>
<keyword evidence="6 10" id="KW-0342">GTP-binding</keyword>
<organism evidence="12 13">
    <name type="scientific">Posidoniimonas corsicana</name>
    <dbReference type="NCBI Taxonomy" id="1938618"/>
    <lineage>
        <taxon>Bacteria</taxon>
        <taxon>Pseudomonadati</taxon>
        <taxon>Planctomycetota</taxon>
        <taxon>Planctomycetia</taxon>
        <taxon>Pirellulales</taxon>
        <taxon>Lacipirellulaceae</taxon>
        <taxon>Posidoniimonas</taxon>
    </lineage>
</organism>
<dbReference type="PANTHER" id="PTHR43749">
    <property type="entry name" value="RNA-SPLICING LIGASE RTCB"/>
    <property type="match status" value="1"/>
</dbReference>
<dbReference type="PANTHER" id="PTHR43749:SF2">
    <property type="entry name" value="RNA-SPLICING LIGASE RTCB"/>
    <property type="match status" value="1"/>
</dbReference>
<dbReference type="EMBL" id="SIHJ01000002">
    <property type="protein sequence ID" value="TWT33951.1"/>
    <property type="molecule type" value="Genomic_DNA"/>
</dbReference>
<evidence type="ECO:0000313" key="12">
    <source>
        <dbReference type="EMBL" id="TWT33951.1"/>
    </source>
</evidence>
<evidence type="ECO:0000256" key="2">
    <source>
        <dbReference type="ARBA" id="ARBA00022598"/>
    </source>
</evidence>